<dbReference type="EC" id="3.1.26.4" evidence="3"/>
<dbReference type="InterPro" id="IPR050092">
    <property type="entry name" value="RNase_H"/>
</dbReference>
<dbReference type="Proteomes" id="UP000030686">
    <property type="component" value="Unassembled WGS sequence"/>
</dbReference>
<dbReference type="PROSITE" id="PS50879">
    <property type="entry name" value="RNASE_H_1"/>
    <property type="match status" value="1"/>
</dbReference>
<keyword evidence="7" id="KW-0378">Hydrolase</keyword>
<dbReference type="CDD" id="cd13934">
    <property type="entry name" value="RNase_H_Dikarya_like"/>
    <property type="match status" value="1"/>
</dbReference>
<keyword evidence="6" id="KW-0255">Endonuclease</keyword>
<comment type="catalytic activity">
    <reaction evidence="1">
        <text>Endonucleolytic cleavage to 5'-phosphomonoester.</text>
        <dbReference type="EC" id="3.1.26.4"/>
    </reaction>
</comment>
<dbReference type="EMBL" id="HG792016">
    <property type="protein sequence ID" value="CDM30250.1"/>
    <property type="molecule type" value="Genomic_DNA"/>
</dbReference>
<dbReference type="OrthoDB" id="407198at2759"/>
<proteinExistence type="inferred from homology"/>
<dbReference type="GO" id="GO:0003676">
    <property type="term" value="F:nucleic acid binding"/>
    <property type="evidence" value="ECO:0007669"/>
    <property type="project" value="InterPro"/>
</dbReference>
<name>W6Q1V1_PENRF</name>
<evidence type="ECO:0000313" key="10">
    <source>
        <dbReference type="Proteomes" id="UP000030686"/>
    </source>
</evidence>
<accession>W6Q1V1</accession>
<feature type="domain" description="RNase H type-1" evidence="8">
    <location>
        <begin position="86"/>
        <end position="243"/>
    </location>
</feature>
<reference evidence="9" key="1">
    <citation type="journal article" date="2014" name="Nat. Commun.">
        <title>Multiple recent horizontal transfers of a large genomic region in cheese making fungi.</title>
        <authorList>
            <person name="Cheeseman K."/>
            <person name="Ropars J."/>
            <person name="Renault P."/>
            <person name="Dupont J."/>
            <person name="Gouzy J."/>
            <person name="Branca A."/>
            <person name="Abraham A.L."/>
            <person name="Ceppi M."/>
            <person name="Conseiller E."/>
            <person name="Debuchy R."/>
            <person name="Malagnac F."/>
            <person name="Goarin A."/>
            <person name="Silar P."/>
            <person name="Lacoste S."/>
            <person name="Sallet E."/>
            <person name="Bensimon A."/>
            <person name="Giraud T."/>
            <person name="Brygoo Y."/>
        </authorList>
    </citation>
    <scope>NUCLEOTIDE SEQUENCE [LARGE SCALE GENOMIC DNA]</scope>
    <source>
        <strain evidence="9">FM164</strain>
    </source>
</reference>
<evidence type="ECO:0000256" key="7">
    <source>
        <dbReference type="ARBA" id="ARBA00022801"/>
    </source>
</evidence>
<dbReference type="PANTHER" id="PTHR10642:SF26">
    <property type="entry name" value="RIBONUCLEASE H1"/>
    <property type="match status" value="1"/>
</dbReference>
<dbReference type="InterPro" id="IPR002156">
    <property type="entry name" value="RNaseH_domain"/>
</dbReference>
<gene>
    <name evidence="9" type="ORF">PROQFM164_S02g000399</name>
</gene>
<evidence type="ECO:0000256" key="4">
    <source>
        <dbReference type="ARBA" id="ARBA00022722"/>
    </source>
</evidence>
<dbReference type="InterPro" id="IPR036397">
    <property type="entry name" value="RNaseH_sf"/>
</dbReference>
<sequence>MLNLEAMAYQTTMSFHQVNPAQYFAPHMLPRLYTELRVGSGRVIPTEFAPPHPNDTPQSLFPHCPKVTATDRVHRFIRLNHDNRSVEDEFLILTDGTCMDNGRPNARAGCSFVYNESASGYARFPLEYKGPTGQQHTLTNDRAQIRAVIAALRYRDWAMDGFSRLIIATDSEYVVDGITREVYDWIQYSWVTRAGEPIRNRDLWECLLGEVEMWEERGMSVQFWRVPRTSEMKADRHAKTAAFLDRHREFTDVAGISNVSI</sequence>
<evidence type="ECO:0000256" key="3">
    <source>
        <dbReference type="ARBA" id="ARBA00012180"/>
    </source>
</evidence>
<evidence type="ECO:0000313" key="9">
    <source>
        <dbReference type="EMBL" id="CDM30250.1"/>
    </source>
</evidence>
<evidence type="ECO:0000259" key="8">
    <source>
        <dbReference type="PROSITE" id="PS50879"/>
    </source>
</evidence>
<dbReference type="SUPFAM" id="SSF53098">
    <property type="entry name" value="Ribonuclease H-like"/>
    <property type="match status" value="1"/>
</dbReference>
<dbReference type="Pfam" id="PF00075">
    <property type="entry name" value="RNase_H"/>
    <property type="match status" value="1"/>
</dbReference>
<comment type="similarity">
    <text evidence="2">Belongs to the RNase H family.</text>
</comment>
<dbReference type="PANTHER" id="PTHR10642">
    <property type="entry name" value="RIBONUCLEASE H1"/>
    <property type="match status" value="1"/>
</dbReference>
<dbReference type="STRING" id="1365484.W6Q1V1"/>
<dbReference type="GO" id="GO:0004523">
    <property type="term" value="F:RNA-DNA hybrid ribonuclease activity"/>
    <property type="evidence" value="ECO:0007669"/>
    <property type="project" value="UniProtKB-EC"/>
</dbReference>
<keyword evidence="5" id="KW-0479">Metal-binding</keyword>
<dbReference type="InterPro" id="IPR012337">
    <property type="entry name" value="RNaseH-like_sf"/>
</dbReference>
<evidence type="ECO:0000256" key="5">
    <source>
        <dbReference type="ARBA" id="ARBA00022723"/>
    </source>
</evidence>
<protein>
    <recommendedName>
        <fullName evidence="3">ribonuclease H</fullName>
        <ecNumber evidence="3">3.1.26.4</ecNumber>
    </recommendedName>
</protein>
<evidence type="ECO:0000256" key="6">
    <source>
        <dbReference type="ARBA" id="ARBA00022759"/>
    </source>
</evidence>
<dbReference type="GO" id="GO:0043137">
    <property type="term" value="P:DNA replication, removal of RNA primer"/>
    <property type="evidence" value="ECO:0007669"/>
    <property type="project" value="TreeGrafter"/>
</dbReference>
<dbReference type="OMA" id="CMDNGRP"/>
<keyword evidence="10" id="KW-1185">Reference proteome</keyword>
<dbReference type="AlphaFoldDB" id="W6Q1V1"/>
<evidence type="ECO:0000256" key="1">
    <source>
        <dbReference type="ARBA" id="ARBA00000077"/>
    </source>
</evidence>
<dbReference type="Gene3D" id="3.30.420.10">
    <property type="entry name" value="Ribonuclease H-like superfamily/Ribonuclease H"/>
    <property type="match status" value="1"/>
</dbReference>
<organism evidence="9 10">
    <name type="scientific">Penicillium roqueforti (strain FM164)</name>
    <dbReference type="NCBI Taxonomy" id="1365484"/>
    <lineage>
        <taxon>Eukaryota</taxon>
        <taxon>Fungi</taxon>
        <taxon>Dikarya</taxon>
        <taxon>Ascomycota</taxon>
        <taxon>Pezizomycotina</taxon>
        <taxon>Eurotiomycetes</taxon>
        <taxon>Eurotiomycetidae</taxon>
        <taxon>Eurotiales</taxon>
        <taxon>Aspergillaceae</taxon>
        <taxon>Penicillium</taxon>
    </lineage>
</organism>
<keyword evidence="4" id="KW-0540">Nuclease</keyword>
<evidence type="ECO:0000256" key="2">
    <source>
        <dbReference type="ARBA" id="ARBA00005300"/>
    </source>
</evidence>
<dbReference type="GO" id="GO:0046872">
    <property type="term" value="F:metal ion binding"/>
    <property type="evidence" value="ECO:0007669"/>
    <property type="project" value="UniProtKB-KW"/>
</dbReference>